<proteinExistence type="predicted"/>
<accession>A0A2T0WXM5</accession>
<protein>
    <submittedName>
        <fullName evidence="1">Uncharacterized protein</fullName>
    </submittedName>
</protein>
<dbReference type="AlphaFoldDB" id="A0A2T0WXM5"/>
<keyword evidence="2" id="KW-1185">Reference proteome</keyword>
<reference evidence="1 2" key="1">
    <citation type="submission" date="2018-03" db="EMBL/GenBank/DDBJ databases">
        <title>Genomic Encyclopedia of Archaeal and Bacterial Type Strains, Phase II (KMG-II): from individual species to whole genera.</title>
        <authorList>
            <person name="Goeker M."/>
        </authorList>
    </citation>
    <scope>NUCLEOTIDE SEQUENCE [LARGE SCALE GENOMIC DNA]</scope>
    <source>
        <strain evidence="1 2">DSM 100212</strain>
    </source>
</reference>
<dbReference type="EMBL" id="PVTQ01000003">
    <property type="protein sequence ID" value="PRY91425.1"/>
    <property type="molecule type" value="Genomic_DNA"/>
</dbReference>
<comment type="caution">
    <text evidence="1">The sequence shown here is derived from an EMBL/GenBank/DDBJ whole genome shotgun (WGS) entry which is preliminary data.</text>
</comment>
<sequence length="65" mass="7161">MLEQIKQAVFSGGYAALGGKAVKSAMSQKDARAIAKRANVSRNEIEKLFRQELNLHSTLQRRASS</sequence>
<gene>
    <name evidence="1" type="ORF">CLV74_1038</name>
</gene>
<name>A0A2T0WXM5_9RHOB</name>
<evidence type="ECO:0000313" key="1">
    <source>
        <dbReference type="EMBL" id="PRY91425.1"/>
    </source>
</evidence>
<organism evidence="1 2">
    <name type="scientific">Donghicola tyrosinivorans</name>
    <dbReference type="NCBI Taxonomy" id="1652492"/>
    <lineage>
        <taxon>Bacteria</taxon>
        <taxon>Pseudomonadati</taxon>
        <taxon>Pseudomonadota</taxon>
        <taxon>Alphaproteobacteria</taxon>
        <taxon>Rhodobacterales</taxon>
        <taxon>Roseobacteraceae</taxon>
        <taxon>Donghicola</taxon>
    </lineage>
</organism>
<dbReference type="Proteomes" id="UP000238392">
    <property type="component" value="Unassembled WGS sequence"/>
</dbReference>
<evidence type="ECO:0000313" key="2">
    <source>
        <dbReference type="Proteomes" id="UP000238392"/>
    </source>
</evidence>